<reference evidence="1" key="1">
    <citation type="submission" date="2020-05" db="EMBL/GenBank/DDBJ databases">
        <title>Large-scale comparative analyses of tick genomes elucidate their genetic diversity and vector capacities.</title>
        <authorList>
            <person name="Jia N."/>
            <person name="Wang J."/>
            <person name="Shi W."/>
            <person name="Du L."/>
            <person name="Sun Y."/>
            <person name="Zhan W."/>
            <person name="Jiang J."/>
            <person name="Wang Q."/>
            <person name="Zhang B."/>
            <person name="Ji P."/>
            <person name="Sakyi L.B."/>
            <person name="Cui X."/>
            <person name="Yuan T."/>
            <person name="Jiang B."/>
            <person name="Yang W."/>
            <person name="Lam T.T.-Y."/>
            <person name="Chang Q."/>
            <person name="Ding S."/>
            <person name="Wang X."/>
            <person name="Zhu J."/>
            <person name="Ruan X."/>
            <person name="Zhao L."/>
            <person name="Wei J."/>
            <person name="Que T."/>
            <person name="Du C."/>
            <person name="Cheng J."/>
            <person name="Dai P."/>
            <person name="Han X."/>
            <person name="Huang E."/>
            <person name="Gao Y."/>
            <person name="Liu J."/>
            <person name="Shao H."/>
            <person name="Ye R."/>
            <person name="Li L."/>
            <person name="Wei W."/>
            <person name="Wang X."/>
            <person name="Wang C."/>
            <person name="Yang T."/>
            <person name="Huo Q."/>
            <person name="Li W."/>
            <person name="Guo W."/>
            <person name="Chen H."/>
            <person name="Zhou L."/>
            <person name="Ni X."/>
            <person name="Tian J."/>
            <person name="Zhou Y."/>
            <person name="Sheng Y."/>
            <person name="Liu T."/>
            <person name="Pan Y."/>
            <person name="Xia L."/>
            <person name="Li J."/>
            <person name="Zhao F."/>
            <person name="Cao W."/>
        </authorList>
    </citation>
    <scope>NUCLEOTIDE SEQUENCE</scope>
    <source>
        <strain evidence="1">Hyas-2018</strain>
    </source>
</reference>
<protein>
    <submittedName>
        <fullName evidence="1">Uncharacterized protein</fullName>
    </submittedName>
</protein>
<accession>A0ACB7RIN6</accession>
<dbReference type="Proteomes" id="UP000821845">
    <property type="component" value="Chromosome 9"/>
</dbReference>
<gene>
    <name evidence="1" type="ORF">HPB50_000589</name>
</gene>
<comment type="caution">
    <text evidence="1">The sequence shown here is derived from an EMBL/GenBank/DDBJ whole genome shotgun (WGS) entry which is preliminary data.</text>
</comment>
<evidence type="ECO:0000313" key="2">
    <source>
        <dbReference type="Proteomes" id="UP000821845"/>
    </source>
</evidence>
<keyword evidence="2" id="KW-1185">Reference proteome</keyword>
<evidence type="ECO:0000313" key="1">
    <source>
        <dbReference type="EMBL" id="KAH6921441.1"/>
    </source>
</evidence>
<sequence length="226" mass="24853">MIKWPYCPNQRSSPKACVTHRTFSVPEWLHGGDLLRDGHSEVVLVVFLSFPRFAHDGGVRFVVLPARTEGRQHQGGGQERAPATEHAETRQSPRIGPPHEARRGGVAQALGPRSPTGREASRPTGRRTRRPGRPASRRDVWTPDRRRGESRSCSRRSRSRSGLRASPRGSRRRSGEGGSGRRTDAGCSIFDDREAARGKGRSPVGNRAAGMAVSLCVRLILCENIL</sequence>
<dbReference type="EMBL" id="CM023489">
    <property type="protein sequence ID" value="KAH6921441.1"/>
    <property type="molecule type" value="Genomic_DNA"/>
</dbReference>
<name>A0ACB7RIN6_HYAAI</name>
<proteinExistence type="predicted"/>
<organism evidence="1 2">
    <name type="scientific">Hyalomma asiaticum</name>
    <name type="common">Tick</name>
    <dbReference type="NCBI Taxonomy" id="266040"/>
    <lineage>
        <taxon>Eukaryota</taxon>
        <taxon>Metazoa</taxon>
        <taxon>Ecdysozoa</taxon>
        <taxon>Arthropoda</taxon>
        <taxon>Chelicerata</taxon>
        <taxon>Arachnida</taxon>
        <taxon>Acari</taxon>
        <taxon>Parasitiformes</taxon>
        <taxon>Ixodida</taxon>
        <taxon>Ixodoidea</taxon>
        <taxon>Ixodidae</taxon>
        <taxon>Hyalomminae</taxon>
        <taxon>Hyalomma</taxon>
    </lineage>
</organism>